<dbReference type="PANTHER" id="PTHR32468:SF81">
    <property type="entry name" value="CATION_H(+) ANTIPORTER 19"/>
    <property type="match status" value="1"/>
</dbReference>
<dbReference type="AlphaFoldDB" id="A0A5P1ERC7"/>
<evidence type="ECO:0000256" key="7">
    <source>
        <dbReference type="ARBA" id="ARBA00022958"/>
    </source>
</evidence>
<dbReference type="InterPro" id="IPR050794">
    <property type="entry name" value="CPA2_transporter"/>
</dbReference>
<evidence type="ECO:0000256" key="8">
    <source>
        <dbReference type="ARBA" id="ARBA00022989"/>
    </source>
</evidence>
<keyword evidence="6 12" id="KW-0812">Transmembrane</keyword>
<evidence type="ECO:0000256" key="6">
    <source>
        <dbReference type="ARBA" id="ARBA00022692"/>
    </source>
</evidence>
<dbReference type="PANTHER" id="PTHR32468">
    <property type="entry name" value="CATION/H + ANTIPORTER"/>
    <property type="match status" value="1"/>
</dbReference>
<dbReference type="GO" id="GO:0006813">
    <property type="term" value="P:potassium ion transport"/>
    <property type="evidence" value="ECO:0007669"/>
    <property type="project" value="UniProtKB-KW"/>
</dbReference>
<dbReference type="EMBL" id="CM007385">
    <property type="protein sequence ID" value="ONK67677.1"/>
    <property type="molecule type" value="Genomic_DNA"/>
</dbReference>
<dbReference type="Proteomes" id="UP000243459">
    <property type="component" value="Chromosome 5"/>
</dbReference>
<name>A0A5P1ERC7_ASPOF</name>
<evidence type="ECO:0000313" key="15">
    <source>
        <dbReference type="Proteomes" id="UP000243459"/>
    </source>
</evidence>
<dbReference type="GO" id="GO:0009941">
    <property type="term" value="C:chloroplast envelope"/>
    <property type="evidence" value="ECO:0007669"/>
    <property type="project" value="UniProtKB-SubCell"/>
</dbReference>
<feature type="domain" description="Cation/H+ exchanger transmembrane" evidence="13">
    <location>
        <begin position="25"/>
        <end position="97"/>
    </location>
</feature>
<keyword evidence="15" id="KW-1185">Reference proteome</keyword>
<organism evidence="14 15">
    <name type="scientific">Asparagus officinalis</name>
    <name type="common">Garden asparagus</name>
    <dbReference type="NCBI Taxonomy" id="4686"/>
    <lineage>
        <taxon>Eukaryota</taxon>
        <taxon>Viridiplantae</taxon>
        <taxon>Streptophyta</taxon>
        <taxon>Embryophyta</taxon>
        <taxon>Tracheophyta</taxon>
        <taxon>Spermatophyta</taxon>
        <taxon>Magnoliopsida</taxon>
        <taxon>Liliopsida</taxon>
        <taxon>Asparagales</taxon>
        <taxon>Asparagaceae</taxon>
        <taxon>Asparagoideae</taxon>
        <taxon>Asparagus</taxon>
    </lineage>
</organism>
<dbReference type="GO" id="GO:0006885">
    <property type="term" value="P:regulation of pH"/>
    <property type="evidence" value="ECO:0007669"/>
    <property type="project" value="TreeGrafter"/>
</dbReference>
<dbReference type="Gene3D" id="1.20.1530.20">
    <property type="match status" value="1"/>
</dbReference>
<evidence type="ECO:0000256" key="1">
    <source>
        <dbReference type="ARBA" id="ARBA00003198"/>
    </source>
</evidence>
<evidence type="ECO:0000256" key="9">
    <source>
        <dbReference type="ARBA" id="ARBA00023065"/>
    </source>
</evidence>
<evidence type="ECO:0000256" key="3">
    <source>
        <dbReference type="ARBA" id="ARBA00004141"/>
    </source>
</evidence>
<evidence type="ECO:0000256" key="12">
    <source>
        <dbReference type="SAM" id="Phobius"/>
    </source>
</evidence>
<evidence type="ECO:0000313" key="14">
    <source>
        <dbReference type="EMBL" id="ONK67677.1"/>
    </source>
</evidence>
<dbReference type="Gramene" id="ONK67677">
    <property type="protein sequence ID" value="ONK67677"/>
    <property type="gene ID" value="A4U43_C05F2590"/>
</dbReference>
<gene>
    <name evidence="14" type="ORF">A4U43_C05F2590</name>
</gene>
<evidence type="ECO:0000256" key="10">
    <source>
        <dbReference type="ARBA" id="ARBA00023136"/>
    </source>
</evidence>
<accession>A0A5P1ERC7</accession>
<feature type="transmembrane region" description="Helical" evidence="12">
    <location>
        <begin position="12"/>
        <end position="33"/>
    </location>
</feature>
<dbReference type="GO" id="GO:1902600">
    <property type="term" value="P:proton transmembrane transport"/>
    <property type="evidence" value="ECO:0007669"/>
    <property type="project" value="InterPro"/>
</dbReference>
<evidence type="ECO:0000259" key="13">
    <source>
        <dbReference type="Pfam" id="PF00999"/>
    </source>
</evidence>
<proteinExistence type="inferred from homology"/>
<protein>
    <recommendedName>
        <fullName evidence="13">Cation/H+ exchanger transmembrane domain-containing protein</fullName>
    </recommendedName>
</protein>
<feature type="transmembrane region" description="Helical" evidence="12">
    <location>
        <begin position="77"/>
        <end position="95"/>
    </location>
</feature>
<evidence type="ECO:0000256" key="4">
    <source>
        <dbReference type="ARBA" id="ARBA00022448"/>
    </source>
</evidence>
<dbReference type="InterPro" id="IPR006153">
    <property type="entry name" value="Cation/H_exchanger_TM"/>
</dbReference>
<keyword evidence="4" id="KW-0813">Transport</keyword>
<dbReference type="Pfam" id="PF00999">
    <property type="entry name" value="Na_H_Exchanger"/>
    <property type="match status" value="1"/>
</dbReference>
<dbReference type="OMA" id="PMMKATS"/>
<keyword evidence="8 12" id="KW-1133">Transmembrane helix</keyword>
<keyword evidence="10 12" id="KW-0472">Membrane</keyword>
<dbReference type="GO" id="GO:0012505">
    <property type="term" value="C:endomembrane system"/>
    <property type="evidence" value="ECO:0007669"/>
    <property type="project" value="TreeGrafter"/>
</dbReference>
<evidence type="ECO:0000256" key="5">
    <source>
        <dbReference type="ARBA" id="ARBA00022538"/>
    </source>
</evidence>
<evidence type="ECO:0000256" key="2">
    <source>
        <dbReference type="ARBA" id="ARBA00004119"/>
    </source>
</evidence>
<comment type="subcellular location">
    <subcellularLocation>
        <location evidence="3">Membrane</location>
        <topology evidence="3">Multi-pass membrane protein</topology>
    </subcellularLocation>
    <subcellularLocation>
        <location evidence="2">Plastid</location>
        <location evidence="2">Chloroplast envelope</location>
    </subcellularLocation>
</comment>
<comment type="function">
    <text evidence="1">May function as sodium-coupled metabolite transporter across the chloroplast envelope.</text>
</comment>
<keyword evidence="9" id="KW-0406">Ion transport</keyword>
<feature type="transmembrane region" description="Helical" evidence="12">
    <location>
        <begin position="40"/>
        <end position="57"/>
    </location>
</feature>
<evidence type="ECO:0000256" key="11">
    <source>
        <dbReference type="ARBA" id="ARBA00038341"/>
    </source>
</evidence>
<sequence>MKAVSNGSAAGVPLIILQIVIVVALTRFLAFVLRPLRQPRVVAEIIGGILLGPSAIGRSSKFLSTVFPARSLTVLDTVANIGLLFFLFLVGLELSRASPFPS</sequence>
<dbReference type="GO" id="GO:0015297">
    <property type="term" value="F:antiporter activity"/>
    <property type="evidence" value="ECO:0007669"/>
    <property type="project" value="InterPro"/>
</dbReference>
<dbReference type="GO" id="GO:0016020">
    <property type="term" value="C:membrane"/>
    <property type="evidence" value="ECO:0007669"/>
    <property type="project" value="UniProtKB-SubCell"/>
</dbReference>
<comment type="similarity">
    <text evidence="11">Belongs to the monovalent cation:proton antiporter 2 (CPA2) transporter (TC 2.A.37) family. CHX (TC 2.A.37.4) subfamily.</text>
</comment>
<keyword evidence="7" id="KW-0630">Potassium</keyword>
<dbReference type="InterPro" id="IPR038770">
    <property type="entry name" value="Na+/solute_symporter_sf"/>
</dbReference>
<reference evidence="15" key="1">
    <citation type="journal article" date="2017" name="Nat. Commun.">
        <title>The asparagus genome sheds light on the origin and evolution of a young Y chromosome.</title>
        <authorList>
            <person name="Harkess A."/>
            <person name="Zhou J."/>
            <person name="Xu C."/>
            <person name="Bowers J.E."/>
            <person name="Van der Hulst R."/>
            <person name="Ayyampalayam S."/>
            <person name="Mercati F."/>
            <person name="Riccardi P."/>
            <person name="McKain M.R."/>
            <person name="Kakrana A."/>
            <person name="Tang H."/>
            <person name="Ray J."/>
            <person name="Groenendijk J."/>
            <person name="Arikit S."/>
            <person name="Mathioni S.M."/>
            <person name="Nakano M."/>
            <person name="Shan H."/>
            <person name="Telgmann-Rauber A."/>
            <person name="Kanno A."/>
            <person name="Yue Z."/>
            <person name="Chen H."/>
            <person name="Li W."/>
            <person name="Chen Y."/>
            <person name="Xu X."/>
            <person name="Zhang Y."/>
            <person name="Luo S."/>
            <person name="Chen H."/>
            <person name="Gao J."/>
            <person name="Mao Z."/>
            <person name="Pires J.C."/>
            <person name="Luo M."/>
            <person name="Kudrna D."/>
            <person name="Wing R.A."/>
            <person name="Meyers B.C."/>
            <person name="Yi K."/>
            <person name="Kong H."/>
            <person name="Lavrijsen P."/>
            <person name="Sunseri F."/>
            <person name="Falavigna A."/>
            <person name="Ye Y."/>
            <person name="Leebens-Mack J.H."/>
            <person name="Chen G."/>
        </authorList>
    </citation>
    <scope>NUCLEOTIDE SEQUENCE [LARGE SCALE GENOMIC DNA]</scope>
    <source>
        <strain evidence="15">cv. DH0086</strain>
    </source>
</reference>
<keyword evidence="5" id="KW-0633">Potassium transport</keyword>